<dbReference type="Gene3D" id="1.20.1250.20">
    <property type="entry name" value="MFS general substrate transporter like domains"/>
    <property type="match status" value="2"/>
</dbReference>
<evidence type="ECO:0000256" key="4">
    <source>
        <dbReference type="ARBA" id="ARBA00023136"/>
    </source>
</evidence>
<protein>
    <submittedName>
        <fullName evidence="7">MFS transporter</fullName>
    </submittedName>
</protein>
<feature type="transmembrane region" description="Helical" evidence="5">
    <location>
        <begin position="413"/>
        <end position="435"/>
    </location>
</feature>
<feature type="transmembrane region" description="Helical" evidence="5">
    <location>
        <begin position="69"/>
        <end position="87"/>
    </location>
</feature>
<reference evidence="7" key="2">
    <citation type="submission" date="2020-09" db="EMBL/GenBank/DDBJ databases">
        <authorList>
            <person name="Sun Q."/>
            <person name="Zhou Y."/>
        </authorList>
    </citation>
    <scope>NUCLEOTIDE SEQUENCE</scope>
    <source>
        <strain evidence="7">CGMCC 4.7308</strain>
    </source>
</reference>
<feature type="transmembrane region" description="Helical" evidence="5">
    <location>
        <begin position="127"/>
        <end position="150"/>
    </location>
</feature>
<gene>
    <name evidence="7" type="ORF">GCM10011594_20090</name>
</gene>
<dbReference type="GO" id="GO:0022857">
    <property type="term" value="F:transmembrane transporter activity"/>
    <property type="evidence" value="ECO:0007669"/>
    <property type="project" value="InterPro"/>
</dbReference>
<evidence type="ECO:0000313" key="8">
    <source>
        <dbReference type="Proteomes" id="UP000655208"/>
    </source>
</evidence>
<feature type="transmembrane region" description="Helical" evidence="5">
    <location>
        <begin position="38"/>
        <end position="57"/>
    </location>
</feature>
<dbReference type="EMBL" id="BMNA01000003">
    <property type="protein sequence ID" value="GGM00029.1"/>
    <property type="molecule type" value="Genomic_DNA"/>
</dbReference>
<dbReference type="CDD" id="cd17355">
    <property type="entry name" value="MFS_YcxA_like"/>
    <property type="match status" value="1"/>
</dbReference>
<feature type="domain" description="Major facilitator superfamily (MFS) profile" evidence="6">
    <location>
        <begin position="1"/>
        <end position="440"/>
    </location>
</feature>
<evidence type="ECO:0000256" key="3">
    <source>
        <dbReference type="ARBA" id="ARBA00022989"/>
    </source>
</evidence>
<dbReference type="GO" id="GO:0005886">
    <property type="term" value="C:plasma membrane"/>
    <property type="evidence" value="ECO:0007669"/>
    <property type="project" value="UniProtKB-SubCell"/>
</dbReference>
<dbReference type="InterPro" id="IPR036259">
    <property type="entry name" value="MFS_trans_sf"/>
</dbReference>
<sequence length="450" mass="46089">MLVAVVAFVALLGAAGFRAAPSVLMVPLQGEFGWSRSVLSLAVSVNLVLFGLTAPFAAALMDRWGIRRVVAVALVLIAAGSGLTVFVRASWQLLLTWGLLVGLGTGSMALVFAATVANRWFVRHRGLVTGVLTAGSATGQLIFLPVMAAASEHSGWRVASLVVAAAALAVVPLVLIFLRNHPADLGVLPYGAEPPTGPPAPAGAVVPTDPAAPTGRAAPAGAAATVPAAPVPAASQPGAGGAARRAWTTLRMAAHHRTFWALVAGFAICGATTNGLIGTHFIPAAHDHGLGETAAAGLLAVVGIFDIVGTVCSGYLTDRINPRVLLAVYYGLRGVGLLMLPGLLSDQVHPSMIAFVVVYGLDWVATVPPTVALCRQAFGDSGTIVFGWVFASHQLGAAIASSVAGLIRDQSGSYTVAWFGAAGMCLVAALVSFQIRRLPTGFDRLSPRRA</sequence>
<keyword evidence="8" id="KW-1185">Reference proteome</keyword>
<dbReference type="InterPro" id="IPR020846">
    <property type="entry name" value="MFS_dom"/>
</dbReference>
<evidence type="ECO:0000256" key="5">
    <source>
        <dbReference type="SAM" id="Phobius"/>
    </source>
</evidence>
<feature type="transmembrane region" description="Helical" evidence="5">
    <location>
        <begin position="324"/>
        <end position="344"/>
    </location>
</feature>
<feature type="transmembrane region" description="Helical" evidence="5">
    <location>
        <begin position="385"/>
        <end position="407"/>
    </location>
</feature>
<evidence type="ECO:0000256" key="1">
    <source>
        <dbReference type="ARBA" id="ARBA00004651"/>
    </source>
</evidence>
<dbReference type="PANTHER" id="PTHR11360">
    <property type="entry name" value="MONOCARBOXYLATE TRANSPORTER"/>
    <property type="match status" value="1"/>
</dbReference>
<dbReference type="InterPro" id="IPR050327">
    <property type="entry name" value="Proton-linked_MCT"/>
</dbReference>
<dbReference type="Pfam" id="PF07690">
    <property type="entry name" value="MFS_1"/>
    <property type="match status" value="1"/>
</dbReference>
<feature type="transmembrane region" description="Helical" evidence="5">
    <location>
        <begin position="93"/>
        <end position="115"/>
    </location>
</feature>
<feature type="transmembrane region" description="Helical" evidence="5">
    <location>
        <begin position="156"/>
        <end position="178"/>
    </location>
</feature>
<organism evidence="7 8">
    <name type="scientific">Nakamurella endophytica</name>
    <dbReference type="NCBI Taxonomy" id="1748367"/>
    <lineage>
        <taxon>Bacteria</taxon>
        <taxon>Bacillati</taxon>
        <taxon>Actinomycetota</taxon>
        <taxon>Actinomycetes</taxon>
        <taxon>Nakamurellales</taxon>
        <taxon>Nakamurellaceae</taxon>
        <taxon>Nakamurella</taxon>
    </lineage>
</organism>
<dbReference type="PROSITE" id="PS50850">
    <property type="entry name" value="MFS"/>
    <property type="match status" value="1"/>
</dbReference>
<feature type="transmembrane region" description="Helical" evidence="5">
    <location>
        <begin position="294"/>
        <end position="317"/>
    </location>
</feature>
<comment type="caution">
    <text evidence="7">The sequence shown here is derived from an EMBL/GenBank/DDBJ whole genome shotgun (WGS) entry which is preliminary data.</text>
</comment>
<reference evidence="7" key="1">
    <citation type="journal article" date="2014" name="Int. J. Syst. Evol. Microbiol.">
        <title>Complete genome sequence of Corynebacterium casei LMG S-19264T (=DSM 44701T), isolated from a smear-ripened cheese.</title>
        <authorList>
            <consortium name="US DOE Joint Genome Institute (JGI-PGF)"/>
            <person name="Walter F."/>
            <person name="Albersmeier A."/>
            <person name="Kalinowski J."/>
            <person name="Ruckert C."/>
        </authorList>
    </citation>
    <scope>NUCLEOTIDE SEQUENCE</scope>
    <source>
        <strain evidence="7">CGMCC 4.7308</strain>
    </source>
</reference>
<accession>A0A917SV06</accession>
<proteinExistence type="predicted"/>
<dbReference type="InterPro" id="IPR011701">
    <property type="entry name" value="MFS"/>
</dbReference>
<evidence type="ECO:0000259" key="6">
    <source>
        <dbReference type="PROSITE" id="PS50850"/>
    </source>
</evidence>
<comment type="subcellular location">
    <subcellularLocation>
        <location evidence="1">Cell membrane</location>
        <topology evidence="1">Multi-pass membrane protein</topology>
    </subcellularLocation>
</comment>
<evidence type="ECO:0000313" key="7">
    <source>
        <dbReference type="EMBL" id="GGM00029.1"/>
    </source>
</evidence>
<feature type="transmembrane region" description="Helical" evidence="5">
    <location>
        <begin position="350"/>
        <end position="373"/>
    </location>
</feature>
<evidence type="ECO:0000256" key="2">
    <source>
        <dbReference type="ARBA" id="ARBA00022692"/>
    </source>
</evidence>
<dbReference type="PANTHER" id="PTHR11360:SF284">
    <property type="entry name" value="EG:103B4.3 PROTEIN-RELATED"/>
    <property type="match status" value="1"/>
</dbReference>
<dbReference type="SUPFAM" id="SSF103473">
    <property type="entry name" value="MFS general substrate transporter"/>
    <property type="match status" value="1"/>
</dbReference>
<name>A0A917SV06_9ACTN</name>
<keyword evidence="3 5" id="KW-1133">Transmembrane helix</keyword>
<dbReference type="Proteomes" id="UP000655208">
    <property type="component" value="Unassembled WGS sequence"/>
</dbReference>
<keyword evidence="2 5" id="KW-0812">Transmembrane</keyword>
<dbReference type="AlphaFoldDB" id="A0A917SV06"/>
<feature type="transmembrane region" description="Helical" evidence="5">
    <location>
        <begin position="259"/>
        <end position="282"/>
    </location>
</feature>
<keyword evidence="4 5" id="KW-0472">Membrane</keyword>